<dbReference type="InterPro" id="IPR055430">
    <property type="entry name" value="HAT_Syf1_CNRKL1_C"/>
</dbReference>
<organism evidence="12 13">
    <name type="scientific">Candidozyma haemuli</name>
    <dbReference type="NCBI Taxonomy" id="45357"/>
    <lineage>
        <taxon>Eukaryota</taxon>
        <taxon>Fungi</taxon>
        <taxon>Dikarya</taxon>
        <taxon>Ascomycota</taxon>
        <taxon>Saccharomycotina</taxon>
        <taxon>Pichiomycetes</taxon>
        <taxon>Metschnikowiaceae</taxon>
        <taxon>Candidozyma</taxon>
    </lineage>
</organism>
<dbReference type="Gene3D" id="1.25.40.10">
    <property type="entry name" value="Tetratricopeptide repeat domain"/>
    <property type="match status" value="3"/>
</dbReference>
<comment type="caution">
    <text evidence="12">The sequence shown here is derived from an EMBL/GenBank/DDBJ whole genome shotgun (WGS) entry which is preliminary data.</text>
</comment>
<dbReference type="InterPro" id="IPR055433">
    <property type="entry name" value="HAT_Syf1-like_N"/>
</dbReference>
<keyword evidence="3" id="KW-0507">mRNA processing</keyword>
<keyword evidence="13" id="KW-1185">Reference proteome</keyword>
<dbReference type="Pfam" id="PF23220">
    <property type="entry name" value="HAT_Syf1_M"/>
    <property type="match status" value="1"/>
</dbReference>
<evidence type="ECO:0000256" key="3">
    <source>
        <dbReference type="ARBA" id="ARBA00022664"/>
    </source>
</evidence>
<dbReference type="PANTHER" id="PTHR11246">
    <property type="entry name" value="PRE-MRNA SPLICING FACTOR"/>
    <property type="match status" value="1"/>
</dbReference>
<dbReference type="GO" id="GO:0000349">
    <property type="term" value="P:generation of catalytic spliceosome for first transesterification step"/>
    <property type="evidence" value="ECO:0007669"/>
    <property type="project" value="TreeGrafter"/>
</dbReference>
<protein>
    <recommendedName>
        <fullName evidence="8">Pre-mRNA-splicing factor SYF1</fullName>
    </recommendedName>
</protein>
<dbReference type="PANTHER" id="PTHR11246:SF5">
    <property type="entry name" value="PRE-MRNA-SPLICING FACTOR SYF1"/>
    <property type="match status" value="1"/>
</dbReference>
<evidence type="ECO:0000256" key="7">
    <source>
        <dbReference type="ARBA" id="ARBA00023242"/>
    </source>
</evidence>
<comment type="subcellular location">
    <subcellularLocation>
        <location evidence="1">Nucleus</location>
    </subcellularLocation>
</comment>
<evidence type="ECO:0000256" key="6">
    <source>
        <dbReference type="ARBA" id="ARBA00023187"/>
    </source>
</evidence>
<dbReference type="RefSeq" id="XP_025344537.1">
    <property type="nucleotide sequence ID" value="XM_025487521.1"/>
</dbReference>
<dbReference type="InterPro" id="IPR003107">
    <property type="entry name" value="HAT"/>
</dbReference>
<evidence type="ECO:0000256" key="2">
    <source>
        <dbReference type="ARBA" id="ARBA00008644"/>
    </source>
</evidence>
<dbReference type="InterPro" id="IPR056350">
    <property type="entry name" value="HAT_Syf1_central"/>
</dbReference>
<proteinExistence type="inferred from homology"/>
<dbReference type="GeneID" id="37009217"/>
<dbReference type="InterPro" id="IPR011990">
    <property type="entry name" value="TPR-like_helical_dom_sf"/>
</dbReference>
<evidence type="ECO:0000256" key="1">
    <source>
        <dbReference type="ARBA" id="ARBA00004123"/>
    </source>
</evidence>
<dbReference type="SUPFAM" id="SSF48452">
    <property type="entry name" value="TPR-like"/>
    <property type="match status" value="2"/>
</dbReference>
<evidence type="ECO:0000313" key="12">
    <source>
        <dbReference type="EMBL" id="PVH23597.1"/>
    </source>
</evidence>
<dbReference type="GO" id="GO:0071014">
    <property type="term" value="C:post-mRNA release spliceosomal complex"/>
    <property type="evidence" value="ECO:0007669"/>
    <property type="project" value="TreeGrafter"/>
</dbReference>
<dbReference type="GO" id="GO:0000974">
    <property type="term" value="C:Prp19 complex"/>
    <property type="evidence" value="ECO:0007669"/>
    <property type="project" value="TreeGrafter"/>
</dbReference>
<dbReference type="EMBL" id="PKFO01000011">
    <property type="protein sequence ID" value="PVH23597.1"/>
    <property type="molecule type" value="Genomic_DNA"/>
</dbReference>
<gene>
    <name evidence="12" type="ORF">CXQ85_003887</name>
</gene>
<evidence type="ECO:0000256" key="4">
    <source>
        <dbReference type="ARBA" id="ARBA00022728"/>
    </source>
</evidence>
<dbReference type="STRING" id="45357.A0A2V1AZV8"/>
<dbReference type="VEuPathDB" id="FungiDB:CXQ85_003887"/>
<evidence type="ECO:0000256" key="5">
    <source>
        <dbReference type="ARBA" id="ARBA00022737"/>
    </source>
</evidence>
<sequence>MPWVLQEEDIPYEQSLSQDPYNESNWLEYAENTLDKHHRAGILNRATATLPASTLLWNAYFETAFHDKTALKGAYEKALRVLNTSPSIWNKYLRLLIDEKKEHIKQVFDSALFNLPTFYHGEVWKLYLAYAGSTSGESEETIAQIYIQAIKAKALDIQIPVNAFTVIDAVLRSGNASLIRELWGFIWQRQLGSDAPKQLADYLLHSKSFLSVDEDLFNELCDDFALRSPTLKSLVLVRKARYYEDRDVTKARYFYSLALSSVTTASDVSKAFNEFVDFEDSLLDSLDEDELETRLNILETFINRRPFLINDVKLRASPNNVDVWLERAAIFGNDNAGKIKTLVDALMNVNPLEATGQKSLVDVWDEYAKVYSDSGDIKTAVLIYSKAANSQFKHPSDLASIHVSWTESLLQMSDESALEHIEDVLFNHVPSNHKKIKLSQASVPVQARVFKCTELWKFYIDLLKALLDDKNPEFVWNKLHAAYQQMLDLEVITLGLIFDYASFLKEQKSQDRAMALYEEALRHFQAPAAQFELWEVYLKDILKGSANLERIRHLFEQCLSGIPLPGHLVKSIFDMYIAFEEKNGQVMKSSKLLERAIAYLTAAYDEPVVKYTKQELNKIVDDKFDYQLQLLTRIEKLKDPQLTRTTLQAAAEDVQYSMPQLLELGLRFVRFEISRREIVRSRSLFKHFVSLGNPESHLFAEMWSAWEKFEVQYGVEQSFKEMLKYKRQLAREFVEVEQAKQEVNPLGFVKGETKGGEIKPKAVENPDAIDLDMDM</sequence>
<comment type="similarity">
    <text evidence="2">Belongs to the crooked-neck family.</text>
</comment>
<evidence type="ECO:0000259" key="11">
    <source>
        <dbReference type="Pfam" id="PF23233"/>
    </source>
</evidence>
<dbReference type="Pfam" id="PF23233">
    <property type="entry name" value="HAT_Syf1_CNRKL1_N"/>
    <property type="match status" value="1"/>
</dbReference>
<feature type="domain" description="Pre-mRNA-splicing factor Syf1/CRNKL1-like C-terminal HAT-repeats" evidence="10">
    <location>
        <begin position="353"/>
        <end position="735"/>
    </location>
</feature>
<evidence type="ECO:0000313" key="13">
    <source>
        <dbReference type="Proteomes" id="UP000244309"/>
    </source>
</evidence>
<evidence type="ECO:0000259" key="9">
    <source>
        <dbReference type="Pfam" id="PF23220"/>
    </source>
</evidence>
<dbReference type="AlphaFoldDB" id="A0A2V1AZV8"/>
<name>A0A2V1AZV8_9ASCO</name>
<keyword evidence="6" id="KW-0508">mRNA splicing</keyword>
<accession>A0A2V1AZV8</accession>
<dbReference type="Pfam" id="PF23231">
    <property type="entry name" value="HAT_Syf1_CNRKL1_C"/>
    <property type="match status" value="1"/>
</dbReference>
<keyword evidence="7" id="KW-0539">Nucleus</keyword>
<dbReference type="OrthoDB" id="10067343at2759"/>
<evidence type="ECO:0000256" key="8">
    <source>
        <dbReference type="ARBA" id="ARBA00039472"/>
    </source>
</evidence>
<reference evidence="12 13" key="1">
    <citation type="submission" date="2017-12" db="EMBL/GenBank/DDBJ databases">
        <title>Genome Sequence of a Multidrug-Resistant Candida haemulonii Isolate from a Patient with Chronic Leg Ulcers in Israel.</title>
        <authorList>
            <person name="Chow N.A."/>
            <person name="Gade L."/>
            <person name="Batra D."/>
            <person name="Rowe L.A."/>
            <person name="Ben-Ami R."/>
            <person name="Loparev V.N."/>
            <person name="Litvintseva A.P."/>
        </authorList>
    </citation>
    <scope>NUCLEOTIDE SEQUENCE [LARGE SCALE GENOMIC DNA]</scope>
    <source>
        <strain evidence="12 13">B11899</strain>
    </source>
</reference>
<feature type="domain" description="Pre-mRNA-splicing factor Syf1-like N-terminal HAT-repeats" evidence="11">
    <location>
        <begin position="8"/>
        <end position="150"/>
    </location>
</feature>
<dbReference type="InterPro" id="IPR045075">
    <property type="entry name" value="Syf1-like"/>
</dbReference>
<dbReference type="SMART" id="SM00386">
    <property type="entry name" value="HAT"/>
    <property type="match status" value="7"/>
</dbReference>
<keyword evidence="4" id="KW-0747">Spliceosome</keyword>
<dbReference type="Proteomes" id="UP000244309">
    <property type="component" value="Unassembled WGS sequence"/>
</dbReference>
<dbReference type="GO" id="GO:0071007">
    <property type="term" value="C:U2-type catalytic step 2 spliceosome"/>
    <property type="evidence" value="ECO:0007669"/>
    <property type="project" value="TreeGrafter"/>
</dbReference>
<evidence type="ECO:0000259" key="10">
    <source>
        <dbReference type="Pfam" id="PF23231"/>
    </source>
</evidence>
<keyword evidence="5" id="KW-0677">Repeat</keyword>
<feature type="domain" description="Pre-mRNA-splicing factor SYF1 central HAT repeats" evidence="9">
    <location>
        <begin position="240"/>
        <end position="349"/>
    </location>
</feature>